<protein>
    <submittedName>
        <fullName evidence="1">Uncharacterized protein</fullName>
    </submittedName>
</protein>
<accession>A0A0F9AJY6</accession>
<evidence type="ECO:0000313" key="1">
    <source>
        <dbReference type="EMBL" id="KKK72491.1"/>
    </source>
</evidence>
<dbReference type="AlphaFoldDB" id="A0A0F9AJY6"/>
<name>A0A0F9AJY6_9ZZZZ</name>
<gene>
    <name evidence="1" type="ORF">LCGC14_2903360</name>
</gene>
<feature type="non-terminal residue" evidence="1">
    <location>
        <position position="1"/>
    </location>
</feature>
<reference evidence="1" key="1">
    <citation type="journal article" date="2015" name="Nature">
        <title>Complex archaea that bridge the gap between prokaryotes and eukaryotes.</title>
        <authorList>
            <person name="Spang A."/>
            <person name="Saw J.H."/>
            <person name="Jorgensen S.L."/>
            <person name="Zaremba-Niedzwiedzka K."/>
            <person name="Martijn J."/>
            <person name="Lind A.E."/>
            <person name="van Eijk R."/>
            <person name="Schleper C."/>
            <person name="Guy L."/>
            <person name="Ettema T.J."/>
        </authorList>
    </citation>
    <scope>NUCLEOTIDE SEQUENCE</scope>
</reference>
<organism evidence="1">
    <name type="scientific">marine sediment metagenome</name>
    <dbReference type="NCBI Taxonomy" id="412755"/>
    <lineage>
        <taxon>unclassified sequences</taxon>
        <taxon>metagenomes</taxon>
        <taxon>ecological metagenomes</taxon>
    </lineage>
</organism>
<dbReference type="EMBL" id="LAZR01057232">
    <property type="protein sequence ID" value="KKK72491.1"/>
    <property type="molecule type" value="Genomic_DNA"/>
</dbReference>
<proteinExistence type="predicted"/>
<sequence length="76" mass="8593">LANLKTRKFITDYIWNTDYNNGLRATTKGCTNSTAVFKIPGGKRVLEIDGNNIRLIPYKEWYGNGIIYTDGGIVHK</sequence>
<comment type="caution">
    <text evidence="1">The sequence shown here is derived from an EMBL/GenBank/DDBJ whole genome shotgun (WGS) entry which is preliminary data.</text>
</comment>